<dbReference type="InParanoid" id="A0A5Q0BID7"/>
<evidence type="ECO:0000313" key="1">
    <source>
        <dbReference type="EMBL" id="QFY41914.1"/>
    </source>
</evidence>
<accession>A0A5Q0BID7</accession>
<dbReference type="OrthoDB" id="9787621at2"/>
<gene>
    <name evidence="1" type="ORF">F6R98_04095</name>
</gene>
<name>A0A5Q0BID7_9GAMM</name>
<sequence>MSTVAAAETQQNSYEVSEFVNVKPGFNPVQIRRYKAVHQSDGNISLQSLDTATLLGNVISALKGKVEQSDANIIAVFSSPELAQEFARITAEFYHNTVLVEGERVFIPI</sequence>
<proteinExistence type="predicted"/>
<keyword evidence="2" id="KW-1185">Reference proteome</keyword>
<organism evidence="1 2">
    <name type="scientific">Candidatus Methylospira mobilis</name>
    <dbReference type="NCBI Taxonomy" id="1808979"/>
    <lineage>
        <taxon>Bacteria</taxon>
        <taxon>Pseudomonadati</taxon>
        <taxon>Pseudomonadota</taxon>
        <taxon>Gammaproteobacteria</taxon>
        <taxon>Methylococcales</taxon>
        <taxon>Methylococcaceae</taxon>
        <taxon>Candidatus Methylospira</taxon>
    </lineage>
</organism>
<dbReference type="AlphaFoldDB" id="A0A5Q0BID7"/>
<dbReference type="EMBL" id="CP044205">
    <property type="protein sequence ID" value="QFY41914.1"/>
    <property type="molecule type" value="Genomic_DNA"/>
</dbReference>
<dbReference type="RefSeq" id="WP_153247898.1">
    <property type="nucleotide sequence ID" value="NZ_CP044205.1"/>
</dbReference>
<reference evidence="1 2" key="1">
    <citation type="submission" date="2019-09" db="EMBL/GenBank/DDBJ databases">
        <title>Ecophysiology of the spiral-shaped methanotroph Methylospira mobilis as revealed by the complete genome sequence.</title>
        <authorList>
            <person name="Oshkin I.Y."/>
            <person name="Dedysh S.N."/>
            <person name="Miroshnikov K."/>
            <person name="Danilova O.V."/>
            <person name="Hakobyan A."/>
            <person name="Liesack W."/>
        </authorList>
    </citation>
    <scope>NUCLEOTIDE SEQUENCE [LARGE SCALE GENOMIC DNA]</scope>
    <source>
        <strain evidence="1 2">Shm1</strain>
    </source>
</reference>
<protein>
    <submittedName>
        <fullName evidence="1">Uncharacterized protein</fullName>
    </submittedName>
</protein>
<dbReference type="Proteomes" id="UP000325755">
    <property type="component" value="Chromosome"/>
</dbReference>
<evidence type="ECO:0000313" key="2">
    <source>
        <dbReference type="Proteomes" id="UP000325755"/>
    </source>
</evidence>
<dbReference type="KEGG" id="mmob:F6R98_04095"/>